<dbReference type="Proteomes" id="UP000326396">
    <property type="component" value="Linkage Group LG3"/>
</dbReference>
<dbReference type="EMBL" id="SZYD01000013">
    <property type="protein sequence ID" value="KAD4386071.1"/>
    <property type="molecule type" value="Genomic_DNA"/>
</dbReference>
<proteinExistence type="predicted"/>
<comment type="caution">
    <text evidence="1">The sequence shown here is derived from an EMBL/GenBank/DDBJ whole genome shotgun (WGS) entry which is preliminary data.</text>
</comment>
<gene>
    <name evidence="1" type="ORF">E3N88_26240</name>
</gene>
<evidence type="ECO:0000313" key="2">
    <source>
        <dbReference type="Proteomes" id="UP000326396"/>
    </source>
</evidence>
<name>A0A5N6N9R1_9ASTR</name>
<protein>
    <submittedName>
        <fullName evidence="1">Uncharacterized protein</fullName>
    </submittedName>
</protein>
<evidence type="ECO:0000313" key="1">
    <source>
        <dbReference type="EMBL" id="KAD4386071.1"/>
    </source>
</evidence>
<accession>A0A5N6N9R1</accession>
<sequence>MDPSRYAKAFGEELGGTRRKAGVGTPEFFGANPLHSWSSWKSWSLRKEPRSLKQSPTTKSSSSEVVATQSQWILAYKVVSYVKL</sequence>
<reference evidence="1 2" key="1">
    <citation type="submission" date="2019-05" db="EMBL/GenBank/DDBJ databases">
        <title>Mikania micrantha, genome provides insights into the molecular mechanism of rapid growth.</title>
        <authorList>
            <person name="Liu B."/>
        </authorList>
    </citation>
    <scope>NUCLEOTIDE SEQUENCE [LARGE SCALE GENOMIC DNA]</scope>
    <source>
        <strain evidence="1">NLD-2019</strain>
        <tissue evidence="1">Leaf</tissue>
    </source>
</reference>
<organism evidence="1 2">
    <name type="scientific">Mikania micrantha</name>
    <name type="common">bitter vine</name>
    <dbReference type="NCBI Taxonomy" id="192012"/>
    <lineage>
        <taxon>Eukaryota</taxon>
        <taxon>Viridiplantae</taxon>
        <taxon>Streptophyta</taxon>
        <taxon>Embryophyta</taxon>
        <taxon>Tracheophyta</taxon>
        <taxon>Spermatophyta</taxon>
        <taxon>Magnoliopsida</taxon>
        <taxon>eudicotyledons</taxon>
        <taxon>Gunneridae</taxon>
        <taxon>Pentapetalae</taxon>
        <taxon>asterids</taxon>
        <taxon>campanulids</taxon>
        <taxon>Asterales</taxon>
        <taxon>Asteraceae</taxon>
        <taxon>Asteroideae</taxon>
        <taxon>Heliantheae alliance</taxon>
        <taxon>Eupatorieae</taxon>
        <taxon>Mikania</taxon>
    </lineage>
</organism>
<keyword evidence="2" id="KW-1185">Reference proteome</keyword>
<dbReference type="AlphaFoldDB" id="A0A5N6N9R1"/>